<dbReference type="InterPro" id="IPR010998">
    <property type="entry name" value="Integrase_recombinase_N"/>
</dbReference>
<evidence type="ECO:0000256" key="2">
    <source>
        <dbReference type="ARBA" id="ARBA00023125"/>
    </source>
</evidence>
<organism evidence="8 9">
    <name type="scientific">Streptomyces griseus</name>
    <dbReference type="NCBI Taxonomy" id="1911"/>
    <lineage>
        <taxon>Bacteria</taxon>
        <taxon>Bacillati</taxon>
        <taxon>Actinomycetota</taxon>
        <taxon>Actinomycetes</taxon>
        <taxon>Kitasatosporales</taxon>
        <taxon>Streptomycetaceae</taxon>
        <taxon>Streptomyces</taxon>
    </lineage>
</organism>
<feature type="compositionally biased region" description="Basic and acidic residues" evidence="5">
    <location>
        <begin position="43"/>
        <end position="52"/>
    </location>
</feature>
<dbReference type="InterPro" id="IPR013762">
    <property type="entry name" value="Integrase-like_cat_sf"/>
</dbReference>
<dbReference type="Gene3D" id="1.10.443.10">
    <property type="entry name" value="Intergrase catalytic core"/>
    <property type="match status" value="1"/>
</dbReference>
<feature type="domain" description="Tyr recombinase" evidence="6">
    <location>
        <begin position="185"/>
        <end position="403"/>
    </location>
</feature>
<evidence type="ECO:0000259" key="6">
    <source>
        <dbReference type="PROSITE" id="PS51898"/>
    </source>
</evidence>
<keyword evidence="3" id="KW-0233">DNA recombination</keyword>
<dbReference type="GO" id="GO:0015074">
    <property type="term" value="P:DNA integration"/>
    <property type="evidence" value="ECO:0007669"/>
    <property type="project" value="InterPro"/>
</dbReference>
<dbReference type="InterPro" id="IPR053876">
    <property type="entry name" value="Phage_int_M"/>
</dbReference>
<evidence type="ECO:0000256" key="3">
    <source>
        <dbReference type="ARBA" id="ARBA00023172"/>
    </source>
</evidence>
<evidence type="ECO:0000256" key="4">
    <source>
        <dbReference type="PROSITE-ProRule" id="PRU01248"/>
    </source>
</evidence>
<evidence type="ECO:0000313" key="8">
    <source>
        <dbReference type="EMBL" id="SUO95133.1"/>
    </source>
</evidence>
<gene>
    <name evidence="8" type="primary">xerC_1</name>
    <name evidence="8" type="ORF">NCTC7807_01223</name>
</gene>
<comment type="similarity">
    <text evidence="1">Belongs to the 'phage' integrase family.</text>
</comment>
<keyword evidence="2 4" id="KW-0238">DNA-binding</keyword>
<feature type="domain" description="Core-binding (CB)" evidence="7">
    <location>
        <begin position="82"/>
        <end position="162"/>
    </location>
</feature>
<evidence type="ECO:0000256" key="5">
    <source>
        <dbReference type="SAM" id="MobiDB-lite"/>
    </source>
</evidence>
<feature type="compositionally biased region" description="Basic and acidic residues" evidence="5">
    <location>
        <begin position="1"/>
        <end position="18"/>
    </location>
</feature>
<dbReference type="PANTHER" id="PTHR30349:SF64">
    <property type="entry name" value="PROPHAGE INTEGRASE INTD-RELATED"/>
    <property type="match status" value="1"/>
</dbReference>
<dbReference type="Pfam" id="PF00589">
    <property type="entry name" value="Phage_integrase"/>
    <property type="match status" value="1"/>
</dbReference>
<dbReference type="CDD" id="cd01189">
    <property type="entry name" value="INT_ICEBs1_C_like"/>
    <property type="match status" value="1"/>
</dbReference>
<dbReference type="AlphaFoldDB" id="A0A380MT95"/>
<dbReference type="InterPro" id="IPR050090">
    <property type="entry name" value="Tyrosine_recombinase_XerCD"/>
</dbReference>
<dbReference type="Proteomes" id="UP000254150">
    <property type="component" value="Unassembled WGS sequence"/>
</dbReference>
<dbReference type="PROSITE" id="PS51900">
    <property type="entry name" value="CB"/>
    <property type="match status" value="1"/>
</dbReference>
<evidence type="ECO:0000259" key="7">
    <source>
        <dbReference type="PROSITE" id="PS51900"/>
    </source>
</evidence>
<evidence type="ECO:0000256" key="1">
    <source>
        <dbReference type="ARBA" id="ARBA00008857"/>
    </source>
</evidence>
<name>A0A380MT95_STRGR</name>
<dbReference type="EMBL" id="UHID01000001">
    <property type="protein sequence ID" value="SUO95133.1"/>
    <property type="molecule type" value="Genomic_DNA"/>
</dbReference>
<dbReference type="SUPFAM" id="SSF56349">
    <property type="entry name" value="DNA breaking-rejoining enzymes"/>
    <property type="match status" value="1"/>
</dbReference>
<dbReference type="GO" id="GO:0003677">
    <property type="term" value="F:DNA binding"/>
    <property type="evidence" value="ECO:0007669"/>
    <property type="project" value="UniProtKB-UniRule"/>
</dbReference>
<dbReference type="InterPro" id="IPR011010">
    <property type="entry name" value="DNA_brk_join_enz"/>
</dbReference>
<dbReference type="InterPro" id="IPR002104">
    <property type="entry name" value="Integrase_catalytic"/>
</dbReference>
<protein>
    <submittedName>
        <fullName evidence="8">Integrase family protein</fullName>
    </submittedName>
</protein>
<dbReference type="RefSeq" id="WP_115068038.1">
    <property type="nucleotide sequence ID" value="NZ_UHID01000001.1"/>
</dbReference>
<sequence length="420" mass="46373">MAGHIQDRWYKTEPDAAGKPRRVKTDRHGTGLRYRARYIGPDGTEKSKSFPDRQKRLAEKWLAQVDADMTRGQYVDPRASRTTFRQYAEKWLDSLGAEPSTVASMRSQLGGHAFPHIGSRPLGAFQPEHIREWVAVMERSGVPGPYARAIYSNVRAVLSAAVDDGYLSRNPCSVRSVRQPAVERKRVVPWPVERVFAVREAMPARYRAMVELGAGCGMRQGEILGIAVDALDFTEGTLHVVQQLKLSAGAPVFAPPKGGKLRDVPLPRPVADALKEHMKLHPPADITLPWRRPDGEKVTKRLLFTAPGGNHVWRTSLNEGAWKPALVAAGVIPAPESAEESYQAAREHGMHALRHFYASALLDGGENIKAVSEYLGHSDAAMTLRVYAHLMPSSRERTRKAIADAFGRLPGSIQRPTDGP</sequence>
<evidence type="ECO:0000313" key="9">
    <source>
        <dbReference type="Proteomes" id="UP000254150"/>
    </source>
</evidence>
<proteinExistence type="inferred from homology"/>
<dbReference type="GO" id="GO:0006310">
    <property type="term" value="P:DNA recombination"/>
    <property type="evidence" value="ECO:0007669"/>
    <property type="project" value="UniProtKB-KW"/>
</dbReference>
<reference evidence="8 9" key="1">
    <citation type="submission" date="2018-06" db="EMBL/GenBank/DDBJ databases">
        <authorList>
            <consortium name="Pathogen Informatics"/>
            <person name="Doyle S."/>
        </authorList>
    </citation>
    <scope>NUCLEOTIDE SEQUENCE [LARGE SCALE GENOMIC DNA]</scope>
    <source>
        <strain evidence="8 9">NCTC7807</strain>
    </source>
</reference>
<dbReference type="Gene3D" id="1.10.150.130">
    <property type="match status" value="1"/>
</dbReference>
<feature type="region of interest" description="Disordered" evidence="5">
    <location>
        <begin position="1"/>
        <end position="52"/>
    </location>
</feature>
<dbReference type="PROSITE" id="PS51898">
    <property type="entry name" value="TYR_RECOMBINASE"/>
    <property type="match status" value="1"/>
</dbReference>
<dbReference type="Pfam" id="PF22022">
    <property type="entry name" value="Phage_int_M"/>
    <property type="match status" value="1"/>
</dbReference>
<dbReference type="PANTHER" id="PTHR30349">
    <property type="entry name" value="PHAGE INTEGRASE-RELATED"/>
    <property type="match status" value="1"/>
</dbReference>
<dbReference type="InterPro" id="IPR044068">
    <property type="entry name" value="CB"/>
</dbReference>
<accession>A0A380MT95</accession>